<keyword evidence="1" id="KW-0812">Transmembrane</keyword>
<dbReference type="AlphaFoldDB" id="A0A1Y1YSJ9"/>
<keyword evidence="1" id="KW-0472">Membrane</keyword>
<comment type="caution">
    <text evidence="2">The sequence shown here is derived from an EMBL/GenBank/DDBJ whole genome shotgun (WGS) entry which is preliminary data.</text>
</comment>
<evidence type="ECO:0000313" key="3">
    <source>
        <dbReference type="Proteomes" id="UP000193498"/>
    </source>
</evidence>
<keyword evidence="3" id="KW-1185">Reference proteome</keyword>
<feature type="transmembrane region" description="Helical" evidence="1">
    <location>
        <begin position="33"/>
        <end position="50"/>
    </location>
</feature>
<name>A0A1Y1YSJ9_9FUNG</name>
<evidence type="ECO:0000313" key="2">
    <source>
        <dbReference type="EMBL" id="ORY00991.1"/>
    </source>
</evidence>
<keyword evidence="1" id="KW-1133">Transmembrane helix</keyword>
<sequence length="93" mass="10183">MLLVYLGMATILMLAGFVGMVMAFINHEWYNGVLALIMILLQAFFALNIARYRQVVIAADHALNYSGVYVPEEGNQAYSANPDLQPSAQTDGA</sequence>
<gene>
    <name evidence="2" type="ORF">K493DRAFT_312592</name>
</gene>
<organism evidence="2 3">
    <name type="scientific">Basidiobolus meristosporus CBS 931.73</name>
    <dbReference type="NCBI Taxonomy" id="1314790"/>
    <lineage>
        <taxon>Eukaryota</taxon>
        <taxon>Fungi</taxon>
        <taxon>Fungi incertae sedis</taxon>
        <taxon>Zoopagomycota</taxon>
        <taxon>Entomophthoromycotina</taxon>
        <taxon>Basidiobolomycetes</taxon>
        <taxon>Basidiobolales</taxon>
        <taxon>Basidiobolaceae</taxon>
        <taxon>Basidiobolus</taxon>
    </lineage>
</organism>
<protein>
    <submittedName>
        <fullName evidence="2">Uncharacterized protein</fullName>
    </submittedName>
</protein>
<proteinExistence type="predicted"/>
<accession>A0A1Y1YSJ9</accession>
<dbReference type="InParanoid" id="A0A1Y1YSJ9"/>
<dbReference type="EMBL" id="MCFE01000075">
    <property type="protein sequence ID" value="ORY00991.1"/>
    <property type="molecule type" value="Genomic_DNA"/>
</dbReference>
<evidence type="ECO:0000256" key="1">
    <source>
        <dbReference type="SAM" id="Phobius"/>
    </source>
</evidence>
<reference evidence="2 3" key="1">
    <citation type="submission" date="2016-07" db="EMBL/GenBank/DDBJ databases">
        <title>Pervasive Adenine N6-methylation of Active Genes in Fungi.</title>
        <authorList>
            <consortium name="DOE Joint Genome Institute"/>
            <person name="Mondo S.J."/>
            <person name="Dannebaum R.O."/>
            <person name="Kuo R.C."/>
            <person name="Labutti K."/>
            <person name="Haridas S."/>
            <person name="Kuo A."/>
            <person name="Salamov A."/>
            <person name="Ahrendt S.R."/>
            <person name="Lipzen A."/>
            <person name="Sullivan W."/>
            <person name="Andreopoulos W.B."/>
            <person name="Clum A."/>
            <person name="Lindquist E."/>
            <person name="Daum C."/>
            <person name="Ramamoorthy G.K."/>
            <person name="Gryganskyi A."/>
            <person name="Culley D."/>
            <person name="Magnuson J.K."/>
            <person name="James T.Y."/>
            <person name="O'Malley M.A."/>
            <person name="Stajich J.E."/>
            <person name="Spatafora J.W."/>
            <person name="Visel A."/>
            <person name="Grigoriev I.V."/>
        </authorList>
    </citation>
    <scope>NUCLEOTIDE SEQUENCE [LARGE SCALE GENOMIC DNA]</scope>
    <source>
        <strain evidence="2 3">CBS 931.73</strain>
    </source>
</reference>
<dbReference type="Proteomes" id="UP000193498">
    <property type="component" value="Unassembled WGS sequence"/>
</dbReference>